<comment type="similarity">
    <text evidence="7">Belongs to the MraZ family.</text>
</comment>
<keyword evidence="3" id="KW-0677">Repeat</keyword>
<dbReference type="GO" id="GO:0005737">
    <property type="term" value="C:cytoplasm"/>
    <property type="evidence" value="ECO:0007669"/>
    <property type="project" value="UniProtKB-UniRule"/>
</dbReference>
<dbReference type="InterPro" id="IPR035642">
    <property type="entry name" value="MraZ_N"/>
</dbReference>
<evidence type="ECO:0000256" key="4">
    <source>
        <dbReference type="ARBA" id="ARBA00023015"/>
    </source>
</evidence>
<dbReference type="InterPro" id="IPR038619">
    <property type="entry name" value="MraZ_sf"/>
</dbReference>
<dbReference type="SUPFAM" id="SSF89447">
    <property type="entry name" value="AbrB/MazE/MraZ-like"/>
    <property type="match status" value="1"/>
</dbReference>
<feature type="compositionally biased region" description="Low complexity" evidence="8">
    <location>
        <begin position="8"/>
        <end position="22"/>
    </location>
</feature>
<evidence type="ECO:0000256" key="2">
    <source>
        <dbReference type="ARBA" id="ARBA00022490"/>
    </source>
</evidence>
<evidence type="ECO:0000256" key="7">
    <source>
        <dbReference type="HAMAP-Rule" id="MF_01008"/>
    </source>
</evidence>
<dbReference type="InterPro" id="IPR035644">
    <property type="entry name" value="MraZ_C"/>
</dbReference>
<dbReference type="GO" id="GO:0003700">
    <property type="term" value="F:DNA-binding transcription factor activity"/>
    <property type="evidence" value="ECO:0007669"/>
    <property type="project" value="UniProtKB-UniRule"/>
</dbReference>
<evidence type="ECO:0000313" key="10">
    <source>
        <dbReference type="EMBL" id="OZG56227.1"/>
    </source>
</evidence>
<protein>
    <recommendedName>
        <fullName evidence="1 7">Transcriptional regulator MraZ</fullName>
    </recommendedName>
</protein>
<dbReference type="OrthoDB" id="9807753at2"/>
<name>A0A261FAN6_9BIFI</name>
<comment type="caution">
    <text evidence="10">The sequence shown here is derived from an EMBL/GenBank/DDBJ whole genome shotgun (WGS) entry which is preliminary data.</text>
</comment>
<dbReference type="PROSITE" id="PS51740">
    <property type="entry name" value="SPOVT_ABRB"/>
    <property type="match status" value="2"/>
</dbReference>
<dbReference type="Gene3D" id="3.40.1550.20">
    <property type="entry name" value="Transcriptional regulator MraZ domain"/>
    <property type="match status" value="1"/>
</dbReference>
<comment type="subcellular location">
    <subcellularLocation>
        <location evidence="7">Cytoplasm</location>
        <location evidence="7">Nucleoid</location>
    </subcellularLocation>
</comment>
<proteinExistence type="inferred from homology"/>
<dbReference type="CDD" id="cd16320">
    <property type="entry name" value="MraZ_N"/>
    <property type="match status" value="1"/>
</dbReference>
<evidence type="ECO:0000256" key="6">
    <source>
        <dbReference type="ARBA" id="ARBA00023163"/>
    </source>
</evidence>
<reference evidence="10 11" key="1">
    <citation type="journal article" date="2017" name="BMC Genomics">
        <title>Comparative genomic and phylogenomic analyses of the Bifidobacteriaceae family.</title>
        <authorList>
            <person name="Lugli G.A."/>
            <person name="Milani C."/>
            <person name="Turroni F."/>
            <person name="Duranti S."/>
            <person name="Mancabelli L."/>
            <person name="Mangifesta M."/>
            <person name="Ferrario C."/>
            <person name="Modesto M."/>
            <person name="Mattarelli P."/>
            <person name="Jiri K."/>
            <person name="van Sinderen D."/>
            <person name="Ventura M."/>
        </authorList>
    </citation>
    <scope>NUCLEOTIDE SEQUENCE [LARGE SCALE GENOMIC DNA]</scope>
    <source>
        <strain evidence="10 11">LMG 21773</strain>
    </source>
</reference>
<evidence type="ECO:0000256" key="1">
    <source>
        <dbReference type="ARBA" id="ARBA00013860"/>
    </source>
</evidence>
<dbReference type="InterPro" id="IPR037914">
    <property type="entry name" value="SpoVT-AbrB_sf"/>
</dbReference>
<evidence type="ECO:0000256" key="8">
    <source>
        <dbReference type="SAM" id="MobiDB-lite"/>
    </source>
</evidence>
<dbReference type="EMBL" id="MWWU01000002">
    <property type="protein sequence ID" value="OZG56227.1"/>
    <property type="molecule type" value="Genomic_DNA"/>
</dbReference>
<dbReference type="GO" id="GO:0000976">
    <property type="term" value="F:transcription cis-regulatory region binding"/>
    <property type="evidence" value="ECO:0007669"/>
    <property type="project" value="TreeGrafter"/>
</dbReference>
<dbReference type="RefSeq" id="WP_094690104.1">
    <property type="nucleotide sequence ID" value="NZ_JACBYZ010000001.1"/>
</dbReference>
<dbReference type="InterPro" id="IPR003444">
    <property type="entry name" value="MraZ"/>
</dbReference>
<dbReference type="PANTHER" id="PTHR34701">
    <property type="entry name" value="TRANSCRIPTIONAL REGULATOR MRAZ"/>
    <property type="match status" value="1"/>
</dbReference>
<evidence type="ECO:0000256" key="5">
    <source>
        <dbReference type="ARBA" id="ARBA00023125"/>
    </source>
</evidence>
<feature type="region of interest" description="Disordered" evidence="8">
    <location>
        <begin position="1"/>
        <end position="22"/>
    </location>
</feature>
<keyword evidence="11" id="KW-1185">Reference proteome</keyword>
<evidence type="ECO:0000256" key="3">
    <source>
        <dbReference type="ARBA" id="ARBA00022737"/>
    </source>
</evidence>
<dbReference type="PANTHER" id="PTHR34701:SF1">
    <property type="entry name" value="TRANSCRIPTIONAL REGULATOR MRAZ"/>
    <property type="match status" value="1"/>
</dbReference>
<dbReference type="GO" id="GO:2000143">
    <property type="term" value="P:negative regulation of DNA-templated transcription initiation"/>
    <property type="evidence" value="ECO:0007669"/>
    <property type="project" value="TreeGrafter"/>
</dbReference>
<keyword evidence="6 7" id="KW-0804">Transcription</keyword>
<sequence>MADPITPQPSSSCPQSAQQASATEQASAPLPALLLGTFTPKMDAKGRVALPARFRQILNGTFVLSRGQERCIYLLPADEFRRMALKIQQAPLGNKAARDYLRVFLSGAVEETTDNQGRVVIPPMLRTYAKLDKQVAVIGVGTRAEIWDLQTWNDYLAGQEEGYSELADDVLTQVSW</sequence>
<keyword evidence="5 7" id="KW-0238">DNA-binding</keyword>
<dbReference type="InterPro" id="IPR007159">
    <property type="entry name" value="SpoVT-AbrB_dom"/>
</dbReference>
<dbReference type="GO" id="GO:0009295">
    <property type="term" value="C:nucleoid"/>
    <property type="evidence" value="ECO:0007669"/>
    <property type="project" value="UniProtKB-SubCell"/>
</dbReference>
<dbReference type="Proteomes" id="UP000228976">
    <property type="component" value="Unassembled WGS sequence"/>
</dbReference>
<organism evidence="10 11">
    <name type="scientific">Aeriscardovia aeriphila</name>
    <dbReference type="NCBI Taxonomy" id="218139"/>
    <lineage>
        <taxon>Bacteria</taxon>
        <taxon>Bacillati</taxon>
        <taxon>Actinomycetota</taxon>
        <taxon>Actinomycetes</taxon>
        <taxon>Bifidobacteriales</taxon>
        <taxon>Bifidobacteriaceae</taxon>
        <taxon>Aeriscardovia</taxon>
    </lineage>
</organism>
<feature type="domain" description="SpoVT-AbrB" evidence="9">
    <location>
        <begin position="37"/>
        <end position="79"/>
    </location>
</feature>
<feature type="domain" description="SpoVT-AbrB" evidence="9">
    <location>
        <begin position="108"/>
        <end position="151"/>
    </location>
</feature>
<dbReference type="InterPro" id="IPR020603">
    <property type="entry name" value="MraZ_dom"/>
</dbReference>
<gene>
    <name evidence="7" type="primary">mraZ</name>
    <name evidence="10" type="ORF">AEAE_0715</name>
</gene>
<keyword evidence="4 7" id="KW-0805">Transcription regulation</keyword>
<accession>A0A261FAN6</accession>
<evidence type="ECO:0000259" key="9">
    <source>
        <dbReference type="PROSITE" id="PS51740"/>
    </source>
</evidence>
<comment type="subunit">
    <text evidence="7">Forms oligomers.</text>
</comment>
<dbReference type="AlphaFoldDB" id="A0A261FAN6"/>
<dbReference type="Pfam" id="PF02381">
    <property type="entry name" value="MraZ"/>
    <property type="match status" value="2"/>
</dbReference>
<dbReference type="NCBIfam" id="TIGR00242">
    <property type="entry name" value="division/cell wall cluster transcriptional repressor MraZ"/>
    <property type="match status" value="1"/>
</dbReference>
<keyword evidence="2 7" id="KW-0963">Cytoplasm</keyword>
<dbReference type="CDD" id="cd16321">
    <property type="entry name" value="MraZ_C"/>
    <property type="match status" value="1"/>
</dbReference>
<dbReference type="HAMAP" id="MF_01008">
    <property type="entry name" value="MraZ"/>
    <property type="match status" value="1"/>
</dbReference>
<evidence type="ECO:0000313" key="11">
    <source>
        <dbReference type="Proteomes" id="UP000228976"/>
    </source>
</evidence>